<sequence length="143" mass="16035">MQTHAFDPERQQRIMVLLRLTLAILVAIHGWTRLTGGSTPGFGRYLTLHGVPFGAFFGYFVTYAEAFATLPLALGRFVFPLSSMFSAIYLVGIPVHHLQYGWFSSGHEDGCEYPTLMVICFALMAWQHAPRRLSWPRLGQAAS</sequence>
<evidence type="ECO:0000256" key="2">
    <source>
        <dbReference type="ARBA" id="ARBA00022692"/>
    </source>
</evidence>
<evidence type="ECO:0000313" key="7">
    <source>
        <dbReference type="Proteomes" id="UP001246372"/>
    </source>
</evidence>
<evidence type="ECO:0000256" key="3">
    <source>
        <dbReference type="ARBA" id="ARBA00022989"/>
    </source>
</evidence>
<evidence type="ECO:0000256" key="5">
    <source>
        <dbReference type="SAM" id="Phobius"/>
    </source>
</evidence>
<dbReference type="Proteomes" id="UP001246372">
    <property type="component" value="Unassembled WGS sequence"/>
</dbReference>
<comment type="subcellular location">
    <subcellularLocation>
        <location evidence="1">Membrane</location>
        <topology evidence="1">Multi-pass membrane protein</topology>
    </subcellularLocation>
</comment>
<dbReference type="RefSeq" id="WP_315650342.1">
    <property type="nucleotide sequence ID" value="NZ_JAVXZY010000003.1"/>
</dbReference>
<gene>
    <name evidence="6" type="ORF">RQP53_10950</name>
</gene>
<comment type="caution">
    <text evidence="6">The sequence shown here is derived from an EMBL/GenBank/DDBJ whole genome shotgun (WGS) entry which is preliminary data.</text>
</comment>
<evidence type="ECO:0000313" key="6">
    <source>
        <dbReference type="EMBL" id="MDT8999786.1"/>
    </source>
</evidence>
<organism evidence="6 7">
    <name type="scientific">Roseateles aquae</name>
    <dbReference type="NCBI Taxonomy" id="3077235"/>
    <lineage>
        <taxon>Bacteria</taxon>
        <taxon>Pseudomonadati</taxon>
        <taxon>Pseudomonadota</taxon>
        <taxon>Betaproteobacteria</taxon>
        <taxon>Burkholderiales</taxon>
        <taxon>Sphaerotilaceae</taxon>
        <taxon>Roseateles</taxon>
    </lineage>
</organism>
<name>A0ABU3PB41_9BURK</name>
<accession>A0ABU3PB41</accession>
<proteinExistence type="predicted"/>
<keyword evidence="2 5" id="KW-0812">Transmembrane</keyword>
<dbReference type="Pfam" id="PF07681">
    <property type="entry name" value="DoxX"/>
    <property type="match status" value="1"/>
</dbReference>
<reference evidence="6" key="1">
    <citation type="submission" date="2023-09" db="EMBL/GenBank/DDBJ databases">
        <title>Paucibacter sp. APW11 Genome sequencing and assembly.</title>
        <authorList>
            <person name="Kim I."/>
        </authorList>
    </citation>
    <scope>NUCLEOTIDE SEQUENCE</scope>
    <source>
        <strain evidence="6">APW11</strain>
    </source>
</reference>
<feature type="transmembrane region" description="Helical" evidence="5">
    <location>
        <begin position="12"/>
        <end position="31"/>
    </location>
</feature>
<dbReference type="InterPro" id="IPR032808">
    <property type="entry name" value="DoxX"/>
</dbReference>
<evidence type="ECO:0000256" key="4">
    <source>
        <dbReference type="ARBA" id="ARBA00023136"/>
    </source>
</evidence>
<dbReference type="EMBL" id="JAVXZY010000003">
    <property type="protein sequence ID" value="MDT8999786.1"/>
    <property type="molecule type" value="Genomic_DNA"/>
</dbReference>
<keyword evidence="4 5" id="KW-0472">Membrane</keyword>
<feature type="transmembrane region" description="Helical" evidence="5">
    <location>
        <begin position="73"/>
        <end position="93"/>
    </location>
</feature>
<protein>
    <submittedName>
        <fullName evidence="6">DoxX family protein</fullName>
    </submittedName>
</protein>
<evidence type="ECO:0000256" key="1">
    <source>
        <dbReference type="ARBA" id="ARBA00004141"/>
    </source>
</evidence>
<keyword evidence="3 5" id="KW-1133">Transmembrane helix</keyword>
<keyword evidence="7" id="KW-1185">Reference proteome</keyword>
<feature type="transmembrane region" description="Helical" evidence="5">
    <location>
        <begin position="43"/>
        <end position="61"/>
    </location>
</feature>